<dbReference type="SMART" id="SM00849">
    <property type="entry name" value="Lactamase_B"/>
    <property type="match status" value="1"/>
</dbReference>
<proteinExistence type="predicted"/>
<dbReference type="PANTHER" id="PTHR46233:SF3">
    <property type="entry name" value="HYDROXYACYLGLUTATHIONE HYDROLASE GLOC"/>
    <property type="match status" value="1"/>
</dbReference>
<evidence type="ECO:0000256" key="2">
    <source>
        <dbReference type="ARBA" id="ARBA00022723"/>
    </source>
</evidence>
<dbReference type="EMBL" id="MGFJ01000036">
    <property type="protein sequence ID" value="OGM01904.1"/>
    <property type="molecule type" value="Genomic_DNA"/>
</dbReference>
<sequence>MAILRLPVGQMEANCYLLYDERTKEALVIDPGDEADFIISKLRDYDLLPKAVIATHGHFDHVGAVSEIVIAFSLPFMASKLEEPLLKKAQFSAKHFSGQVILPVSPIAVCLKDGDRIPIGSMQLIVIQTPGHTPGGICLYSGKERLLICGDIIFADGTVGRYDFYYSDKKVLDKSIKRLMNLPNGTVVYPGHGNEFNLGDWRVVARGD</sequence>
<evidence type="ECO:0000256" key="4">
    <source>
        <dbReference type="ARBA" id="ARBA00022833"/>
    </source>
</evidence>
<keyword evidence="4" id="KW-0862">Zinc</keyword>
<keyword evidence="3" id="KW-0378">Hydrolase</keyword>
<dbReference type="Gene3D" id="3.60.15.10">
    <property type="entry name" value="Ribonuclease Z/Hydroxyacylglutathione hydrolase-like"/>
    <property type="match status" value="1"/>
</dbReference>
<dbReference type="GO" id="GO:0016787">
    <property type="term" value="F:hydrolase activity"/>
    <property type="evidence" value="ECO:0007669"/>
    <property type="project" value="UniProtKB-KW"/>
</dbReference>
<protein>
    <recommendedName>
        <fullName evidence="5">Metallo-beta-lactamase domain-containing protein</fullName>
    </recommendedName>
</protein>
<name>A0A1F7WGE0_9BACT</name>
<dbReference type="InterPro" id="IPR036866">
    <property type="entry name" value="RibonucZ/Hydroxyglut_hydro"/>
</dbReference>
<dbReference type="STRING" id="1802471.A2115_00455"/>
<dbReference type="InterPro" id="IPR001279">
    <property type="entry name" value="Metallo-B-lactamas"/>
</dbReference>
<dbReference type="Pfam" id="PF00753">
    <property type="entry name" value="Lactamase_B"/>
    <property type="match status" value="1"/>
</dbReference>
<gene>
    <name evidence="6" type="ORF">A2115_00455</name>
</gene>
<dbReference type="PANTHER" id="PTHR46233">
    <property type="entry name" value="HYDROXYACYLGLUTATHIONE HYDROLASE GLOC"/>
    <property type="match status" value="1"/>
</dbReference>
<accession>A0A1F7WGE0</accession>
<dbReference type="InterPro" id="IPR051453">
    <property type="entry name" value="MBL_Glyoxalase_II"/>
</dbReference>
<keyword evidence="2" id="KW-0479">Metal-binding</keyword>
<dbReference type="CDD" id="cd06262">
    <property type="entry name" value="metallo-hydrolase-like_MBL-fold"/>
    <property type="match status" value="1"/>
</dbReference>
<dbReference type="SUPFAM" id="SSF56281">
    <property type="entry name" value="Metallo-hydrolase/oxidoreductase"/>
    <property type="match status" value="1"/>
</dbReference>
<organism evidence="6 7">
    <name type="scientific">Candidatus Woesebacteria bacterium GWA1_41_8</name>
    <dbReference type="NCBI Taxonomy" id="1802471"/>
    <lineage>
        <taxon>Bacteria</taxon>
        <taxon>Candidatus Woeseibacteriota</taxon>
    </lineage>
</organism>
<comment type="caution">
    <text evidence="6">The sequence shown here is derived from an EMBL/GenBank/DDBJ whole genome shotgun (WGS) entry which is preliminary data.</text>
</comment>
<feature type="domain" description="Metallo-beta-lactamase" evidence="5">
    <location>
        <begin position="12"/>
        <end position="192"/>
    </location>
</feature>
<dbReference type="AlphaFoldDB" id="A0A1F7WGE0"/>
<evidence type="ECO:0000313" key="7">
    <source>
        <dbReference type="Proteomes" id="UP000176198"/>
    </source>
</evidence>
<dbReference type="GO" id="GO:0046872">
    <property type="term" value="F:metal ion binding"/>
    <property type="evidence" value="ECO:0007669"/>
    <property type="project" value="UniProtKB-KW"/>
</dbReference>
<evidence type="ECO:0000313" key="6">
    <source>
        <dbReference type="EMBL" id="OGM01904.1"/>
    </source>
</evidence>
<evidence type="ECO:0000259" key="5">
    <source>
        <dbReference type="SMART" id="SM00849"/>
    </source>
</evidence>
<evidence type="ECO:0000256" key="3">
    <source>
        <dbReference type="ARBA" id="ARBA00022801"/>
    </source>
</evidence>
<evidence type="ECO:0000256" key="1">
    <source>
        <dbReference type="ARBA" id="ARBA00001947"/>
    </source>
</evidence>
<reference evidence="6 7" key="1">
    <citation type="journal article" date="2016" name="Nat. Commun.">
        <title>Thousands of microbial genomes shed light on interconnected biogeochemical processes in an aquifer system.</title>
        <authorList>
            <person name="Anantharaman K."/>
            <person name="Brown C.T."/>
            <person name="Hug L.A."/>
            <person name="Sharon I."/>
            <person name="Castelle C.J."/>
            <person name="Probst A.J."/>
            <person name="Thomas B.C."/>
            <person name="Singh A."/>
            <person name="Wilkins M.J."/>
            <person name="Karaoz U."/>
            <person name="Brodie E.L."/>
            <person name="Williams K.H."/>
            <person name="Hubbard S.S."/>
            <person name="Banfield J.F."/>
        </authorList>
    </citation>
    <scope>NUCLEOTIDE SEQUENCE [LARGE SCALE GENOMIC DNA]</scope>
</reference>
<comment type="cofactor">
    <cofactor evidence="1">
        <name>Zn(2+)</name>
        <dbReference type="ChEBI" id="CHEBI:29105"/>
    </cofactor>
</comment>
<dbReference type="Proteomes" id="UP000176198">
    <property type="component" value="Unassembled WGS sequence"/>
</dbReference>